<evidence type="ECO:0000313" key="2">
    <source>
        <dbReference type="Proteomes" id="UP001162164"/>
    </source>
</evidence>
<dbReference type="Proteomes" id="UP001162164">
    <property type="component" value="Unassembled WGS sequence"/>
</dbReference>
<comment type="caution">
    <text evidence="1">The sequence shown here is derived from an EMBL/GenBank/DDBJ whole genome shotgun (WGS) entry which is preliminary data.</text>
</comment>
<accession>A0ABQ9J046</accession>
<name>A0ABQ9J046_9CUCU</name>
<gene>
    <name evidence="1" type="ORF">NQ317_009115</name>
</gene>
<evidence type="ECO:0000313" key="1">
    <source>
        <dbReference type="EMBL" id="KAJ8970144.1"/>
    </source>
</evidence>
<keyword evidence="2" id="KW-1185">Reference proteome</keyword>
<protein>
    <submittedName>
        <fullName evidence="1">Uncharacterized protein</fullName>
    </submittedName>
</protein>
<reference evidence="1" key="1">
    <citation type="journal article" date="2023" name="Insect Mol. Biol.">
        <title>Genome sequencing provides insights into the evolution of gene families encoding plant cell wall-degrading enzymes in longhorned beetles.</title>
        <authorList>
            <person name="Shin N.R."/>
            <person name="Okamura Y."/>
            <person name="Kirsch R."/>
            <person name="Pauchet Y."/>
        </authorList>
    </citation>
    <scope>NUCLEOTIDE SEQUENCE</scope>
    <source>
        <strain evidence="1">MMC_N1</strain>
    </source>
</reference>
<proteinExistence type="predicted"/>
<dbReference type="EMBL" id="JAPWTJ010001667">
    <property type="protein sequence ID" value="KAJ8970144.1"/>
    <property type="molecule type" value="Genomic_DNA"/>
</dbReference>
<organism evidence="1 2">
    <name type="scientific">Molorchus minor</name>
    <dbReference type="NCBI Taxonomy" id="1323400"/>
    <lineage>
        <taxon>Eukaryota</taxon>
        <taxon>Metazoa</taxon>
        <taxon>Ecdysozoa</taxon>
        <taxon>Arthropoda</taxon>
        <taxon>Hexapoda</taxon>
        <taxon>Insecta</taxon>
        <taxon>Pterygota</taxon>
        <taxon>Neoptera</taxon>
        <taxon>Endopterygota</taxon>
        <taxon>Coleoptera</taxon>
        <taxon>Polyphaga</taxon>
        <taxon>Cucujiformia</taxon>
        <taxon>Chrysomeloidea</taxon>
        <taxon>Cerambycidae</taxon>
        <taxon>Lamiinae</taxon>
        <taxon>Monochamini</taxon>
        <taxon>Molorchus</taxon>
    </lineage>
</organism>
<sequence length="118" mass="13087">MTAARAQLSYIQLARRLSKYGEHGRCSYTSNCGYSTPLYTRGGHSKKKQMPNNLGNRRYAPMYPPPAGSFAAKWGGFAAHCEAASPPHVYICIGGEKSPVYEFKTENANLFTRYIGDQ</sequence>